<feature type="transmembrane region" description="Helical" evidence="7">
    <location>
        <begin position="273"/>
        <end position="290"/>
    </location>
</feature>
<dbReference type="SUPFAM" id="SSF161098">
    <property type="entry name" value="MetI-like"/>
    <property type="match status" value="1"/>
</dbReference>
<evidence type="ECO:0000313" key="9">
    <source>
        <dbReference type="EMBL" id="HIS75986.1"/>
    </source>
</evidence>
<keyword evidence="2" id="KW-0813">Transport</keyword>
<reference evidence="9" key="1">
    <citation type="submission" date="2020-10" db="EMBL/GenBank/DDBJ databases">
        <authorList>
            <person name="Gilroy R."/>
        </authorList>
    </citation>
    <scope>NUCLEOTIDE SEQUENCE</scope>
    <source>
        <strain evidence="9">CHK199-13235</strain>
    </source>
</reference>
<dbReference type="PANTHER" id="PTHR43744:SF9">
    <property type="entry name" value="POLYGALACTURONAN_RHAMNOGALACTURONAN TRANSPORT SYSTEM PERMEASE PROTEIN YTCP"/>
    <property type="match status" value="1"/>
</dbReference>
<dbReference type="AlphaFoldDB" id="A0A9D1FLG4"/>
<comment type="caution">
    <text evidence="9">The sequence shown here is derived from an EMBL/GenBank/DDBJ whole genome shotgun (WGS) entry which is preliminary data.</text>
</comment>
<dbReference type="InterPro" id="IPR035906">
    <property type="entry name" value="MetI-like_sf"/>
</dbReference>
<dbReference type="InterPro" id="IPR000515">
    <property type="entry name" value="MetI-like"/>
</dbReference>
<evidence type="ECO:0000256" key="2">
    <source>
        <dbReference type="ARBA" id="ARBA00022448"/>
    </source>
</evidence>
<evidence type="ECO:0000256" key="7">
    <source>
        <dbReference type="SAM" id="Phobius"/>
    </source>
</evidence>
<name>A0A9D1FLG4_9FIRM</name>
<protein>
    <submittedName>
        <fullName evidence="9">Carbohydrate ABC transporter permease</fullName>
    </submittedName>
</protein>
<evidence type="ECO:0000259" key="8">
    <source>
        <dbReference type="PROSITE" id="PS50928"/>
    </source>
</evidence>
<feature type="transmembrane region" description="Helical" evidence="7">
    <location>
        <begin position="21"/>
        <end position="42"/>
    </location>
</feature>
<organism evidence="9 10">
    <name type="scientific">Candidatus Merdivicinus excrementipullorum</name>
    <dbReference type="NCBI Taxonomy" id="2840867"/>
    <lineage>
        <taxon>Bacteria</taxon>
        <taxon>Bacillati</taxon>
        <taxon>Bacillota</taxon>
        <taxon>Clostridia</taxon>
        <taxon>Eubacteriales</taxon>
        <taxon>Oscillospiraceae</taxon>
        <taxon>Oscillospiraceae incertae sedis</taxon>
        <taxon>Candidatus Merdivicinus</taxon>
    </lineage>
</organism>
<dbReference type="Proteomes" id="UP000824002">
    <property type="component" value="Unassembled WGS sequence"/>
</dbReference>
<feature type="transmembrane region" description="Helical" evidence="7">
    <location>
        <begin position="81"/>
        <end position="105"/>
    </location>
</feature>
<feature type="transmembrane region" description="Helical" evidence="7">
    <location>
        <begin position="190"/>
        <end position="215"/>
    </location>
</feature>
<accession>A0A9D1FLG4</accession>
<keyword evidence="5 7" id="KW-1133">Transmembrane helix</keyword>
<evidence type="ECO:0000256" key="1">
    <source>
        <dbReference type="ARBA" id="ARBA00004651"/>
    </source>
</evidence>
<evidence type="ECO:0000256" key="3">
    <source>
        <dbReference type="ARBA" id="ARBA00022475"/>
    </source>
</evidence>
<evidence type="ECO:0000256" key="5">
    <source>
        <dbReference type="ARBA" id="ARBA00022989"/>
    </source>
</evidence>
<evidence type="ECO:0000313" key="10">
    <source>
        <dbReference type="Proteomes" id="UP000824002"/>
    </source>
</evidence>
<keyword evidence="6 7" id="KW-0472">Membrane</keyword>
<keyword evidence="3" id="KW-1003">Cell membrane</keyword>
<reference evidence="9" key="2">
    <citation type="journal article" date="2021" name="PeerJ">
        <title>Extensive microbial diversity within the chicken gut microbiome revealed by metagenomics and culture.</title>
        <authorList>
            <person name="Gilroy R."/>
            <person name="Ravi A."/>
            <person name="Getino M."/>
            <person name="Pursley I."/>
            <person name="Horton D.L."/>
            <person name="Alikhan N.F."/>
            <person name="Baker D."/>
            <person name="Gharbi K."/>
            <person name="Hall N."/>
            <person name="Watson M."/>
            <person name="Adriaenssens E.M."/>
            <person name="Foster-Nyarko E."/>
            <person name="Jarju S."/>
            <person name="Secka A."/>
            <person name="Antonio M."/>
            <person name="Oren A."/>
            <person name="Chaudhuri R.R."/>
            <person name="La Ragione R."/>
            <person name="Hildebrand F."/>
            <person name="Pallen M.J."/>
        </authorList>
    </citation>
    <scope>NUCLEOTIDE SEQUENCE</scope>
    <source>
        <strain evidence="9">CHK199-13235</strain>
    </source>
</reference>
<dbReference type="PANTHER" id="PTHR43744">
    <property type="entry name" value="ABC TRANSPORTER PERMEASE PROTEIN MG189-RELATED-RELATED"/>
    <property type="match status" value="1"/>
</dbReference>
<proteinExistence type="predicted"/>
<feature type="domain" description="ABC transmembrane type-1" evidence="8">
    <location>
        <begin position="82"/>
        <end position="290"/>
    </location>
</feature>
<feature type="transmembrane region" description="Helical" evidence="7">
    <location>
        <begin position="148"/>
        <end position="169"/>
    </location>
</feature>
<dbReference type="EMBL" id="DVJP01000030">
    <property type="protein sequence ID" value="HIS75986.1"/>
    <property type="molecule type" value="Genomic_DNA"/>
</dbReference>
<sequence>MVSAKKMPKNRIREGSRIVDVVIIVITAIICFITLYPFYYIFVQSIADPQEVIAQTAYLWPKKLYFGSYKLIMGDVKMWTAYGYTLIYVVSGTVLNLLTSVLGAYPLATKGLAFRSIVVKFVIIPMYFSGGLIPSFLLMTKLCLYNNIWAMILPGAVGIWNIILVRSYFMSIPEGLRESAYIDGAGHLRILFSIFLPLSKPILAVIAIYTIVGIWNSWFNAMIYLPDSSLHPLQFYLYRVMIQQSVNLADMQGGMAAVEDQIQRMLENYQLKYALIIFTSLPVIFTYPFFQKYFIKGVMLGSLKE</sequence>
<dbReference type="GO" id="GO:0005886">
    <property type="term" value="C:plasma membrane"/>
    <property type="evidence" value="ECO:0007669"/>
    <property type="project" value="UniProtKB-SubCell"/>
</dbReference>
<evidence type="ECO:0000256" key="6">
    <source>
        <dbReference type="ARBA" id="ARBA00023136"/>
    </source>
</evidence>
<gene>
    <name evidence="9" type="ORF">IAB51_04155</name>
</gene>
<dbReference type="PROSITE" id="PS50928">
    <property type="entry name" value="ABC_TM1"/>
    <property type="match status" value="1"/>
</dbReference>
<dbReference type="CDD" id="cd06261">
    <property type="entry name" value="TM_PBP2"/>
    <property type="match status" value="1"/>
</dbReference>
<dbReference type="GO" id="GO:0055085">
    <property type="term" value="P:transmembrane transport"/>
    <property type="evidence" value="ECO:0007669"/>
    <property type="project" value="InterPro"/>
</dbReference>
<keyword evidence="4 7" id="KW-0812">Transmembrane</keyword>
<feature type="transmembrane region" description="Helical" evidence="7">
    <location>
        <begin position="117"/>
        <end position="136"/>
    </location>
</feature>
<dbReference type="Gene3D" id="1.10.3720.10">
    <property type="entry name" value="MetI-like"/>
    <property type="match status" value="1"/>
</dbReference>
<evidence type="ECO:0000256" key="4">
    <source>
        <dbReference type="ARBA" id="ARBA00022692"/>
    </source>
</evidence>
<comment type="subcellular location">
    <subcellularLocation>
        <location evidence="1">Cell membrane</location>
        <topology evidence="1">Multi-pass membrane protein</topology>
    </subcellularLocation>
</comment>